<dbReference type="EMBL" id="CP140158">
    <property type="protein sequence ID" value="WQG84148.1"/>
    <property type="molecule type" value="Genomic_DNA"/>
</dbReference>
<protein>
    <submittedName>
        <fullName evidence="1">Uncharacterized protein</fullName>
    </submittedName>
</protein>
<dbReference type="RefSeq" id="WP_156823050.1">
    <property type="nucleotide sequence ID" value="NZ_CP140158.1"/>
</dbReference>
<gene>
    <name evidence="1" type="ORF">SR900_06630</name>
</gene>
<sequence>MFTKQLILENTPKELHACISNVRYRDADETILIFINKRHISNTKKKNYISERQIRRLIVNLKDIFSKEVEVIFQSDIEIEESLKSLLKLKYGDDLLSLFISFKNHNTAHAWIEVTELNEILKEGLEKKLKILLDELSIYLEEIEWIDAFSKMPNTMAILRYIKIHQPVNLSFLMRELSTRYENLNEKWLSKELDKLRKSNLLIWDKKQEKYCITEKSLGLIPSTVSANSSDVERVLALGKKTW</sequence>
<organism evidence="1 2">
    <name type="scientific">Kangiella aquimarina</name>
    <dbReference type="NCBI Taxonomy" id="261965"/>
    <lineage>
        <taxon>Bacteria</taxon>
        <taxon>Pseudomonadati</taxon>
        <taxon>Pseudomonadota</taxon>
        <taxon>Gammaproteobacteria</taxon>
        <taxon>Kangiellales</taxon>
        <taxon>Kangiellaceae</taxon>
        <taxon>Kangiella</taxon>
    </lineage>
</organism>
<evidence type="ECO:0000313" key="1">
    <source>
        <dbReference type="EMBL" id="WQG84148.1"/>
    </source>
</evidence>
<evidence type="ECO:0000313" key="2">
    <source>
        <dbReference type="Proteomes" id="UP001324185"/>
    </source>
</evidence>
<name>A0ABZ0X0R9_9GAMM</name>
<reference evidence="1 2" key="1">
    <citation type="submission" date="2023-11" db="EMBL/GenBank/DDBJ databases">
        <title>MicrobeMod: A computational toolkit for identifying prokaryotic methylation and restriction-modification with nanopore sequencing.</title>
        <authorList>
            <person name="Crits-Christoph A."/>
            <person name="Kang S.C."/>
            <person name="Lee H."/>
            <person name="Ostrov N."/>
        </authorList>
    </citation>
    <scope>NUCLEOTIDE SEQUENCE [LARGE SCALE GENOMIC DNA]</scope>
    <source>
        <strain evidence="1 2">DSMZ 16071</strain>
    </source>
</reference>
<keyword evidence="2" id="KW-1185">Reference proteome</keyword>
<dbReference type="Proteomes" id="UP001324185">
    <property type="component" value="Chromosome"/>
</dbReference>
<accession>A0ABZ0X0R9</accession>
<proteinExistence type="predicted"/>